<dbReference type="PATRIC" id="fig|866895.3.peg.3760"/>
<dbReference type="GO" id="GO:0016020">
    <property type="term" value="C:membrane"/>
    <property type="evidence" value="ECO:0007669"/>
    <property type="project" value="InterPro"/>
</dbReference>
<sequence>MYRRENQLDWLISWFAFAVAVGAYLEAAVRNKKLEKRVRFLEKYYEEENE</sequence>
<keyword evidence="3" id="KW-1185">Reference proteome</keyword>
<dbReference type="AlphaFoldDB" id="I0JSE2"/>
<organism evidence="2 3">
    <name type="scientific">Halobacillus halophilus (strain ATCC 35676 / DSM 2266 / JCM 20832 / KCTC 3685 / LMG 17431 / NBRC 102448 / NCIMB 2269)</name>
    <name type="common">Sporosarcina halophila</name>
    <dbReference type="NCBI Taxonomy" id="866895"/>
    <lineage>
        <taxon>Bacteria</taxon>
        <taxon>Bacillati</taxon>
        <taxon>Bacillota</taxon>
        <taxon>Bacilli</taxon>
        <taxon>Bacillales</taxon>
        <taxon>Bacillaceae</taxon>
        <taxon>Halobacillus</taxon>
    </lineage>
</organism>
<feature type="transmembrane region" description="Helical" evidence="1">
    <location>
        <begin position="12"/>
        <end position="29"/>
    </location>
</feature>
<evidence type="ECO:0000313" key="3">
    <source>
        <dbReference type="Proteomes" id="UP000007397"/>
    </source>
</evidence>
<dbReference type="KEGG" id="hhd:HBHAL_4726"/>
<evidence type="ECO:0000313" key="2">
    <source>
        <dbReference type="EMBL" id="CCG47064.1"/>
    </source>
</evidence>
<name>I0JSE2_HALH3</name>
<keyword evidence="1" id="KW-0812">Transmembrane</keyword>
<dbReference type="HOGENOM" id="CLU_3118459_0_0_9"/>
<dbReference type="EMBL" id="HE717023">
    <property type="protein sequence ID" value="CCG47064.1"/>
    <property type="molecule type" value="Genomic_DNA"/>
</dbReference>
<gene>
    <name evidence="2" type="ordered locus">HBHAL_4726</name>
</gene>
<dbReference type="InterPro" id="IPR002994">
    <property type="entry name" value="Surf1/Shy1"/>
</dbReference>
<evidence type="ECO:0000256" key="1">
    <source>
        <dbReference type="SAM" id="Phobius"/>
    </source>
</evidence>
<protein>
    <submittedName>
        <fullName evidence="2">Uncharacterized protein</fullName>
    </submittedName>
</protein>
<keyword evidence="1" id="KW-0472">Membrane</keyword>
<dbReference type="PROSITE" id="PS50895">
    <property type="entry name" value="SURF1"/>
    <property type="match status" value="1"/>
</dbReference>
<accession>I0JSE2</accession>
<reference evidence="2 3" key="1">
    <citation type="journal article" date="2013" name="Environ. Microbiol.">
        <title>Chloride and organic osmolytes: a hybrid strategy to cope with elevated salinities by the moderately halophilic, chloride-dependent bacterium Halobacillus halophilus.</title>
        <authorList>
            <person name="Saum S.H."/>
            <person name="Pfeiffer F."/>
            <person name="Palm P."/>
            <person name="Rampp M."/>
            <person name="Schuster S.C."/>
            <person name="Muller V."/>
            <person name="Oesterhelt D."/>
        </authorList>
    </citation>
    <scope>NUCLEOTIDE SEQUENCE [LARGE SCALE GENOMIC DNA]</scope>
    <source>
        <strain evidence="3">ATCC 35676 / DSM 2266 / JCM 20832 / KCTC 3685 / LMG 17431 / NBRC 102448 / NCIMB 2269</strain>
    </source>
</reference>
<keyword evidence="1" id="KW-1133">Transmembrane helix</keyword>
<proteinExistence type="predicted"/>
<dbReference type="Proteomes" id="UP000007397">
    <property type="component" value="Chromosome"/>
</dbReference>